<comment type="similarity">
    <text evidence="2 6">Belongs to the DXO/Dom3Z family.</text>
</comment>
<dbReference type="GO" id="GO:0034353">
    <property type="term" value="F:mRNA 5'-diphosphatase activity"/>
    <property type="evidence" value="ECO:0007669"/>
    <property type="project" value="TreeGrafter"/>
</dbReference>
<comment type="catalytic activity">
    <reaction evidence="4">
        <text>a 5'-end triphospho-ribonucleoside in mRNA + H2O = a 5'-end phospho-ribonucleoside in mRNA + diphosphate + H(+)</text>
        <dbReference type="Rhea" id="RHEA:78683"/>
        <dbReference type="Rhea" id="RHEA-COMP:15692"/>
        <dbReference type="Rhea" id="RHEA-COMP:17164"/>
        <dbReference type="ChEBI" id="CHEBI:15377"/>
        <dbReference type="ChEBI" id="CHEBI:15378"/>
        <dbReference type="ChEBI" id="CHEBI:33019"/>
        <dbReference type="ChEBI" id="CHEBI:138282"/>
        <dbReference type="ChEBI" id="CHEBI:167618"/>
    </reaction>
    <physiologicalReaction direction="left-to-right" evidence="4">
        <dbReference type="Rhea" id="RHEA:78684"/>
    </physiologicalReaction>
</comment>
<dbReference type="GO" id="GO:0046872">
    <property type="term" value="F:metal ion binding"/>
    <property type="evidence" value="ECO:0007669"/>
    <property type="project" value="UniProtKB-KW"/>
</dbReference>
<organism evidence="8 9">
    <name type="scientific">Mycena pura</name>
    <dbReference type="NCBI Taxonomy" id="153505"/>
    <lineage>
        <taxon>Eukaryota</taxon>
        <taxon>Fungi</taxon>
        <taxon>Dikarya</taxon>
        <taxon>Basidiomycota</taxon>
        <taxon>Agaricomycotina</taxon>
        <taxon>Agaricomycetes</taxon>
        <taxon>Agaricomycetidae</taxon>
        <taxon>Agaricales</taxon>
        <taxon>Marasmiineae</taxon>
        <taxon>Mycenaceae</taxon>
        <taxon>Mycena</taxon>
    </lineage>
</organism>
<dbReference type="GO" id="GO:0000166">
    <property type="term" value="F:nucleotide binding"/>
    <property type="evidence" value="ECO:0007669"/>
    <property type="project" value="UniProtKB-KW"/>
</dbReference>
<comment type="catalytic activity">
    <reaction evidence="5">
        <text>a 5'-end NAD(+)-phospho-ribonucleoside in mRNA + H2O = a 5'-end phospho-ribonucleoside in mRNA + NAD(+) + H(+)</text>
        <dbReference type="Rhea" id="RHEA:60880"/>
        <dbReference type="Rhea" id="RHEA-COMP:15692"/>
        <dbReference type="Rhea" id="RHEA-COMP:15698"/>
        <dbReference type="ChEBI" id="CHEBI:15377"/>
        <dbReference type="ChEBI" id="CHEBI:15378"/>
        <dbReference type="ChEBI" id="CHEBI:57540"/>
        <dbReference type="ChEBI" id="CHEBI:138282"/>
        <dbReference type="ChEBI" id="CHEBI:144029"/>
    </reaction>
    <physiologicalReaction direction="left-to-right" evidence="5">
        <dbReference type="Rhea" id="RHEA:60881"/>
    </physiologicalReaction>
</comment>
<keyword evidence="6" id="KW-0479">Metal-binding</keyword>
<evidence type="ECO:0000256" key="1">
    <source>
        <dbReference type="ARBA" id="ARBA00001968"/>
    </source>
</evidence>
<sequence length="381" mass="42352">MVYSKFNAVKKKHDAHTSKRGSCYRCRSIAISRTSMALSQHPPTRLINVSDPPVCPLPARLGPAKQSACFSVCDSRLEVDSTAALRYFVHPPMNANIRDGLREFMKRPRLDNVFKMCLAAQSSEELLRAEVVTWRGIMTKIILGEKIELNVSYHQGVLYLEEHGDSHRQFDGNSEATYMGHKFESICTASTPSGTAGTSPVDINTLWAAAITRTLGSLNLLLVGEVDCVNASYQESPCPANYIELKTKKLDHGGQKPTIPNRKKWDIQSHLLGASEIFVGFPDAQGVVRQCESMAVRDMEHLQPRIDWSSRVLHKLKEHCADSATEGGAVKVWRVEVRSQHVDIRELGAREVQQLNKHGVARNGIIPVSFIKGLESRRSAA</sequence>
<keyword evidence="6" id="KW-0539">Nucleus</keyword>
<evidence type="ECO:0000313" key="8">
    <source>
        <dbReference type="EMBL" id="KAJ7230033.1"/>
    </source>
</evidence>
<protein>
    <recommendedName>
        <fullName evidence="6">Decapping nuclease</fullName>
        <ecNumber evidence="6">3.6.1.-</ecNumber>
    </recommendedName>
</protein>
<dbReference type="InterPro" id="IPR013961">
    <property type="entry name" value="RAI1"/>
</dbReference>
<keyword evidence="9" id="KW-1185">Reference proteome</keyword>
<evidence type="ECO:0000313" key="9">
    <source>
        <dbReference type="Proteomes" id="UP001219525"/>
    </source>
</evidence>
<reference evidence="8" key="1">
    <citation type="submission" date="2023-03" db="EMBL/GenBank/DDBJ databases">
        <title>Massive genome expansion in bonnet fungi (Mycena s.s.) driven by repeated elements and novel gene families across ecological guilds.</title>
        <authorList>
            <consortium name="Lawrence Berkeley National Laboratory"/>
            <person name="Harder C.B."/>
            <person name="Miyauchi S."/>
            <person name="Viragh M."/>
            <person name="Kuo A."/>
            <person name="Thoen E."/>
            <person name="Andreopoulos B."/>
            <person name="Lu D."/>
            <person name="Skrede I."/>
            <person name="Drula E."/>
            <person name="Henrissat B."/>
            <person name="Morin E."/>
            <person name="Kohler A."/>
            <person name="Barry K."/>
            <person name="LaButti K."/>
            <person name="Morin E."/>
            <person name="Salamov A."/>
            <person name="Lipzen A."/>
            <person name="Mereny Z."/>
            <person name="Hegedus B."/>
            <person name="Baldrian P."/>
            <person name="Stursova M."/>
            <person name="Weitz H."/>
            <person name="Taylor A."/>
            <person name="Grigoriev I.V."/>
            <person name="Nagy L.G."/>
            <person name="Martin F."/>
            <person name="Kauserud H."/>
        </authorList>
    </citation>
    <scope>NUCLEOTIDE SEQUENCE</scope>
    <source>
        <strain evidence="8">9144</strain>
    </source>
</reference>
<dbReference type="GO" id="GO:0004518">
    <property type="term" value="F:nuclease activity"/>
    <property type="evidence" value="ECO:0007669"/>
    <property type="project" value="UniProtKB-KW"/>
</dbReference>
<dbReference type="GO" id="GO:0000956">
    <property type="term" value="P:nuclear-transcribed mRNA catabolic process"/>
    <property type="evidence" value="ECO:0007669"/>
    <property type="project" value="TreeGrafter"/>
</dbReference>
<dbReference type="InterPro" id="IPR039039">
    <property type="entry name" value="RAI1-like_fam"/>
</dbReference>
<dbReference type="EC" id="3.6.1.-" evidence="6"/>
<evidence type="ECO:0000259" key="7">
    <source>
        <dbReference type="Pfam" id="PF08652"/>
    </source>
</evidence>
<dbReference type="GO" id="GO:0005829">
    <property type="term" value="C:cytosol"/>
    <property type="evidence" value="ECO:0007669"/>
    <property type="project" value="TreeGrafter"/>
</dbReference>
<comment type="function">
    <text evidence="6">Decapping enzyme for NAD-capped RNAs: specifically hydrolyzes the nicotinamide adenine dinucleotide (NAD) cap from a subset of RNAs by removing the entire NAD moiety from the 5'-end of an NAD-capped RNA.</text>
</comment>
<accession>A0AAD6YUZ0</accession>
<evidence type="ECO:0000256" key="6">
    <source>
        <dbReference type="RuleBase" id="RU367113"/>
    </source>
</evidence>
<evidence type="ECO:0000256" key="5">
    <source>
        <dbReference type="ARBA" id="ARBA00048124"/>
    </source>
</evidence>
<evidence type="ECO:0000256" key="3">
    <source>
        <dbReference type="ARBA" id="ARBA00044676"/>
    </source>
</evidence>
<name>A0AAD6YUZ0_9AGAR</name>
<gene>
    <name evidence="8" type="ORF">GGX14DRAFT_692017</name>
</gene>
<dbReference type="Pfam" id="PF08652">
    <property type="entry name" value="RAI1"/>
    <property type="match status" value="1"/>
</dbReference>
<dbReference type="AlphaFoldDB" id="A0AAD6YUZ0"/>
<comment type="caution">
    <text evidence="8">The sequence shown here is derived from an EMBL/GenBank/DDBJ whole genome shotgun (WGS) entry which is preliminary data.</text>
</comment>
<feature type="domain" description="RAI1-like" evidence="7">
    <location>
        <begin position="65"/>
        <end position="359"/>
    </location>
</feature>
<evidence type="ECO:0000256" key="4">
    <source>
        <dbReference type="ARBA" id="ARBA00044692"/>
    </source>
</evidence>
<dbReference type="GO" id="GO:0003723">
    <property type="term" value="F:RNA binding"/>
    <property type="evidence" value="ECO:0007669"/>
    <property type="project" value="UniProtKB-KW"/>
</dbReference>
<comment type="catalytic activity">
    <reaction evidence="3">
        <text>a 5'-end (N(7)-methyl 5'-triphosphoguanosine)-ribonucleoside-ribonucleotide in mRNA + H2O = a (N(7)-methyl 5'-triphosphoguanosine)-nucleoside + a 5'-end phospho-ribonucleoside in mRNA + H(+)</text>
        <dbReference type="Rhea" id="RHEA:66928"/>
        <dbReference type="Rhea" id="RHEA-COMP:15692"/>
        <dbReference type="Rhea" id="RHEA-COMP:17313"/>
        <dbReference type="ChEBI" id="CHEBI:15377"/>
        <dbReference type="ChEBI" id="CHEBI:15378"/>
        <dbReference type="ChEBI" id="CHEBI:138282"/>
        <dbReference type="ChEBI" id="CHEBI:172876"/>
        <dbReference type="ChEBI" id="CHEBI:172877"/>
    </reaction>
    <physiologicalReaction direction="left-to-right" evidence="3">
        <dbReference type="Rhea" id="RHEA:66929"/>
    </physiologicalReaction>
</comment>
<keyword evidence="6" id="KW-0694">RNA-binding</keyword>
<evidence type="ECO:0000256" key="2">
    <source>
        <dbReference type="ARBA" id="ARBA00006562"/>
    </source>
</evidence>
<dbReference type="GO" id="GO:0005634">
    <property type="term" value="C:nucleus"/>
    <property type="evidence" value="ECO:0007669"/>
    <property type="project" value="UniProtKB-SubCell"/>
</dbReference>
<proteinExistence type="inferred from homology"/>
<comment type="cofactor">
    <cofactor evidence="1 6">
        <name>a divalent metal cation</name>
        <dbReference type="ChEBI" id="CHEBI:60240"/>
    </cofactor>
</comment>
<dbReference type="PANTHER" id="PTHR12395:SF9">
    <property type="entry name" value="DECAPPING AND EXORIBONUCLEASE PROTEIN"/>
    <property type="match status" value="1"/>
</dbReference>
<keyword evidence="6" id="KW-0540">Nuclease</keyword>
<dbReference type="PANTHER" id="PTHR12395">
    <property type="entry name" value="DOM-3 RELATED"/>
    <property type="match status" value="1"/>
</dbReference>
<keyword evidence="6" id="KW-0547">Nucleotide-binding</keyword>
<dbReference type="EMBL" id="JARJCW010000001">
    <property type="protein sequence ID" value="KAJ7230033.1"/>
    <property type="molecule type" value="Genomic_DNA"/>
</dbReference>
<keyword evidence="6" id="KW-0378">Hydrolase</keyword>
<dbReference type="Proteomes" id="UP001219525">
    <property type="component" value="Unassembled WGS sequence"/>
</dbReference>
<dbReference type="GO" id="GO:0110155">
    <property type="term" value="P:NAD-cap decapping"/>
    <property type="evidence" value="ECO:0007669"/>
    <property type="project" value="TreeGrafter"/>
</dbReference>
<comment type="subcellular location">
    <subcellularLocation>
        <location evidence="6">Nucleus</location>
    </subcellularLocation>
</comment>